<dbReference type="KEGG" id="sge:DWG14_00212"/>
<dbReference type="EMBL" id="CP032427">
    <property type="protein sequence ID" value="AYC36004.1"/>
    <property type="molecule type" value="Genomic_DNA"/>
</dbReference>
<gene>
    <name evidence="1" type="ORF">DWG14_00212</name>
</gene>
<dbReference type="AlphaFoldDB" id="A0AAI8PKC8"/>
<dbReference type="Proteomes" id="UP000265765">
    <property type="component" value="Chromosome"/>
</dbReference>
<accession>A0AAI8PKC8</accession>
<name>A0AAI8PKC8_9ACTN</name>
<evidence type="ECO:0000313" key="1">
    <source>
        <dbReference type="EMBL" id="AYC36004.1"/>
    </source>
</evidence>
<evidence type="ECO:0000313" key="2">
    <source>
        <dbReference type="Proteomes" id="UP000265765"/>
    </source>
</evidence>
<sequence>MSKSAANRVIDDLGPALALQQRKRFRPATVLIVDEILVPTRSHTLADQSKIGRYSTNHHVVIDADTRLAVA</sequence>
<proteinExistence type="predicted"/>
<reference evidence="1 2" key="1">
    <citation type="submission" date="2018-09" db="EMBL/GenBank/DDBJ databases">
        <title>Production of Trimethoprim by Streptomyces sp. 3E-1.</title>
        <authorList>
            <person name="Kang H.J."/>
            <person name="Kim S.B."/>
        </authorList>
    </citation>
    <scope>NUCLEOTIDE SEQUENCE [LARGE SCALE GENOMIC DNA]</scope>
    <source>
        <strain evidence="1 2">3E-1</strain>
    </source>
</reference>
<organism evidence="1 2">
    <name type="scientific">Streptomyces griseorubiginosus</name>
    <dbReference type="NCBI Taxonomy" id="67304"/>
    <lineage>
        <taxon>Bacteria</taxon>
        <taxon>Bacillati</taxon>
        <taxon>Actinomycetota</taxon>
        <taxon>Actinomycetes</taxon>
        <taxon>Kitasatosporales</taxon>
        <taxon>Streptomycetaceae</taxon>
        <taxon>Streptomyces</taxon>
    </lineage>
</organism>
<protein>
    <submittedName>
        <fullName evidence="1">Uncharacterized protein</fullName>
    </submittedName>
</protein>